<keyword evidence="2" id="KW-1185">Reference proteome</keyword>
<dbReference type="AlphaFoldDB" id="A0A222GDK3"/>
<dbReference type="EMBL" id="CP020465">
    <property type="protein sequence ID" value="ASP49733.1"/>
    <property type="molecule type" value="Genomic_DNA"/>
</dbReference>
<protein>
    <submittedName>
        <fullName evidence="1">DUF2066 domain-containing protein</fullName>
    </submittedName>
</protein>
<evidence type="ECO:0000313" key="1">
    <source>
        <dbReference type="EMBL" id="ASP49733.1"/>
    </source>
</evidence>
<evidence type="ECO:0000313" key="2">
    <source>
        <dbReference type="Proteomes" id="UP000202259"/>
    </source>
</evidence>
<dbReference type="OrthoDB" id="6195299at2"/>
<dbReference type="InterPro" id="IPR018642">
    <property type="entry name" value="DUF2066"/>
</dbReference>
<dbReference type="RefSeq" id="WP_081154079.1">
    <property type="nucleotide sequence ID" value="NZ_CP020465.1"/>
</dbReference>
<reference evidence="1 2" key="1">
    <citation type="submission" date="2017-08" db="EMBL/GenBank/DDBJ databases">
        <title>Complete genome of Colwellia sp. NB097-1, a psychrophile bacterium ioslated from Bering Sea.</title>
        <authorList>
            <person name="Chen X."/>
        </authorList>
    </citation>
    <scope>NUCLEOTIDE SEQUENCE [LARGE SCALE GENOMIC DNA]</scope>
    <source>
        <strain evidence="1 2">NB097-1</strain>
    </source>
</reference>
<organism evidence="1 2">
    <name type="scientific">Cognaticolwellia beringensis</name>
    <dbReference type="NCBI Taxonomy" id="1967665"/>
    <lineage>
        <taxon>Bacteria</taxon>
        <taxon>Pseudomonadati</taxon>
        <taxon>Pseudomonadota</taxon>
        <taxon>Gammaproteobacteria</taxon>
        <taxon>Alteromonadales</taxon>
        <taxon>Colwelliaceae</taxon>
        <taxon>Cognaticolwellia</taxon>
    </lineage>
</organism>
<dbReference type="Proteomes" id="UP000202259">
    <property type="component" value="Chromosome"/>
</dbReference>
<dbReference type="KEGG" id="cber:B5D82_19335"/>
<gene>
    <name evidence="1" type="ORF">B5D82_19335</name>
</gene>
<name>A0A222GDK3_9GAMM</name>
<accession>A0A222GDK3</accession>
<sequence>MKHTLMPYMFRNFLIFFCFVLPLNISAIEVANLYSAKVAVASQSNDDRNLALKNALRAILVKVGGKEIEHPLISQAINNYNKYVTQYQYIRSSNKVLLNVSFDEDKINQLFKESDLAIWGRLRPQIMVWLVEEDGFNRTIISSTSNSQLPVVINDFSELRGLPIVMPIMDLTDVTALTLTDVWGRFSQPVAQASARYMAEAVVVVRVSNSSLVATEADKDDCPLCQNHSLAVDWSLMTDVQSEHAQIFSKQYLGDNVDELLIAAFSDITDIIYQQYALSTTNSNELEVDVANIASLIDLIAVTDFLEELSAVQSVQLVSVNGTNRRFKLSLIGSQQALIASLKLSEHLNRYVDPLAAPEGAEQVPVFYWGKK</sequence>
<dbReference type="Pfam" id="PF09839">
    <property type="entry name" value="DUF2066"/>
    <property type="match status" value="1"/>
</dbReference>
<proteinExistence type="predicted"/>